<dbReference type="PANTHER" id="PTHR33452">
    <property type="entry name" value="OXIDOREDUCTASE CATD-RELATED"/>
    <property type="match status" value="1"/>
</dbReference>
<dbReference type="Pfam" id="PF07681">
    <property type="entry name" value="DoxX"/>
    <property type="match status" value="1"/>
</dbReference>
<comment type="similarity">
    <text evidence="2">Belongs to the DoxX family.</text>
</comment>
<comment type="caution">
    <text evidence="7">The sequence shown here is derived from an EMBL/GenBank/DDBJ whole genome shotgun (WGS) entry which is preliminary data.</text>
</comment>
<dbReference type="Proteomes" id="UP000569914">
    <property type="component" value="Unassembled WGS sequence"/>
</dbReference>
<evidence type="ECO:0000256" key="3">
    <source>
        <dbReference type="ARBA" id="ARBA00022475"/>
    </source>
</evidence>
<accession>A0A7Y9LDP9</accession>
<keyword evidence="3" id="KW-1003">Cell membrane</keyword>
<sequence>MGSARDLGLLVLRLGIGGAVFAHGAQKLFGWFGGAGPEATAASMESKGFEPGDRNALLSGVSETLGGAMIAAGLGTGPAAAAVSSSMAVASTTHVDNGYFNSKGGFELPAAYAISATAIAMTGPGKLSLDHVTRNVFNRKWMRRVAYLVTFGLAAYVISERQATLDSRSMDRARS</sequence>
<name>A0A7Y9LDP9_9ACTN</name>
<gene>
    <name evidence="7" type="ORF">BKA15_005461</name>
</gene>
<dbReference type="InterPro" id="IPR051907">
    <property type="entry name" value="DoxX-like_oxidoreductase"/>
</dbReference>
<evidence type="ECO:0000313" key="8">
    <source>
        <dbReference type="Proteomes" id="UP000569914"/>
    </source>
</evidence>
<keyword evidence="4" id="KW-0812">Transmembrane</keyword>
<proteinExistence type="inferred from homology"/>
<reference evidence="7 8" key="1">
    <citation type="submission" date="2020-07" db="EMBL/GenBank/DDBJ databases">
        <title>Sequencing the genomes of 1000 actinobacteria strains.</title>
        <authorList>
            <person name="Klenk H.-P."/>
        </authorList>
    </citation>
    <scope>NUCLEOTIDE SEQUENCE [LARGE SCALE GENOMIC DNA]</scope>
    <source>
        <strain evidence="7 8">DSM 22083</strain>
    </source>
</reference>
<evidence type="ECO:0000256" key="6">
    <source>
        <dbReference type="ARBA" id="ARBA00023136"/>
    </source>
</evidence>
<dbReference type="AlphaFoldDB" id="A0A7Y9LDP9"/>
<evidence type="ECO:0000256" key="5">
    <source>
        <dbReference type="ARBA" id="ARBA00022989"/>
    </source>
</evidence>
<evidence type="ECO:0000256" key="4">
    <source>
        <dbReference type="ARBA" id="ARBA00022692"/>
    </source>
</evidence>
<comment type="subcellular location">
    <subcellularLocation>
        <location evidence="1">Cell membrane</location>
        <topology evidence="1">Multi-pass membrane protein</topology>
    </subcellularLocation>
</comment>
<keyword evidence="8" id="KW-1185">Reference proteome</keyword>
<dbReference type="RefSeq" id="WP_179756225.1">
    <property type="nucleotide sequence ID" value="NZ_JACCBU010000001.1"/>
</dbReference>
<evidence type="ECO:0000256" key="2">
    <source>
        <dbReference type="ARBA" id="ARBA00006679"/>
    </source>
</evidence>
<organism evidence="7 8">
    <name type="scientific">Microlunatus parietis</name>
    <dbReference type="NCBI Taxonomy" id="682979"/>
    <lineage>
        <taxon>Bacteria</taxon>
        <taxon>Bacillati</taxon>
        <taxon>Actinomycetota</taxon>
        <taxon>Actinomycetes</taxon>
        <taxon>Propionibacteriales</taxon>
        <taxon>Propionibacteriaceae</taxon>
        <taxon>Microlunatus</taxon>
    </lineage>
</organism>
<evidence type="ECO:0000313" key="7">
    <source>
        <dbReference type="EMBL" id="NYE74132.1"/>
    </source>
</evidence>
<dbReference type="EMBL" id="JACCBU010000001">
    <property type="protein sequence ID" value="NYE74132.1"/>
    <property type="molecule type" value="Genomic_DNA"/>
</dbReference>
<evidence type="ECO:0000256" key="1">
    <source>
        <dbReference type="ARBA" id="ARBA00004651"/>
    </source>
</evidence>
<dbReference type="PANTHER" id="PTHR33452:SF1">
    <property type="entry name" value="INNER MEMBRANE PROTEIN YPHA-RELATED"/>
    <property type="match status" value="1"/>
</dbReference>
<protein>
    <submittedName>
        <fullName evidence="7">Putative oxidoreductase</fullName>
    </submittedName>
</protein>
<dbReference type="InterPro" id="IPR032808">
    <property type="entry name" value="DoxX"/>
</dbReference>
<keyword evidence="5" id="KW-1133">Transmembrane helix</keyword>
<dbReference type="GO" id="GO:0005886">
    <property type="term" value="C:plasma membrane"/>
    <property type="evidence" value="ECO:0007669"/>
    <property type="project" value="UniProtKB-SubCell"/>
</dbReference>
<keyword evidence="6" id="KW-0472">Membrane</keyword>